<dbReference type="InterPro" id="IPR004113">
    <property type="entry name" value="FAD-bd_oxidored_4_C"/>
</dbReference>
<dbReference type="EMBL" id="QZBD01000013">
    <property type="protein sequence ID" value="THY35936.1"/>
    <property type="molecule type" value="Genomic_DNA"/>
</dbReference>
<dbReference type="Pfam" id="PF01243">
    <property type="entry name" value="PNPOx_N"/>
    <property type="match status" value="1"/>
</dbReference>
<dbReference type="InterPro" id="IPR016169">
    <property type="entry name" value="FAD-bd_PCMH_sub2"/>
</dbReference>
<evidence type="ECO:0000313" key="11">
    <source>
        <dbReference type="EMBL" id="THY35936.1"/>
    </source>
</evidence>
<evidence type="ECO:0000259" key="10">
    <source>
        <dbReference type="PROSITE" id="PS51387"/>
    </source>
</evidence>
<dbReference type="InterPro" id="IPR011576">
    <property type="entry name" value="Pyridox_Oxase_N"/>
</dbReference>
<dbReference type="InterPro" id="IPR016171">
    <property type="entry name" value="Vanillyl_alc_oxidase_C-sub2"/>
</dbReference>
<dbReference type="Gene3D" id="2.30.110.10">
    <property type="entry name" value="Electron Transport, Fmn-binding Protein, Chain A"/>
    <property type="match status" value="1"/>
</dbReference>
<reference evidence="11 12" key="1">
    <citation type="submission" date="2018-10" db="EMBL/GenBank/DDBJ databases">
        <title>Fifty Aureobasidium pullulans genomes reveal a recombining polyextremotolerant generalist.</title>
        <authorList>
            <person name="Gostincar C."/>
            <person name="Turk M."/>
            <person name="Zajc J."/>
            <person name="Gunde-Cimerman N."/>
        </authorList>
    </citation>
    <scope>NUCLEOTIDE SEQUENCE [LARGE SCALE GENOMIC DNA]</scope>
    <source>
        <strain evidence="11 12">EXF-6604</strain>
    </source>
</reference>
<dbReference type="SUPFAM" id="SSF55103">
    <property type="entry name" value="FAD-linked oxidases, C-terminal domain"/>
    <property type="match status" value="1"/>
</dbReference>
<dbReference type="InterPro" id="IPR016166">
    <property type="entry name" value="FAD-bd_PCMH"/>
</dbReference>
<dbReference type="PROSITE" id="PS51387">
    <property type="entry name" value="FAD_PCMH"/>
    <property type="match status" value="1"/>
</dbReference>
<dbReference type="Pfam" id="PF01565">
    <property type="entry name" value="FAD_binding_4"/>
    <property type="match status" value="1"/>
</dbReference>
<dbReference type="GO" id="GO:0016747">
    <property type="term" value="F:acyltransferase activity, transferring groups other than amino-acyl groups"/>
    <property type="evidence" value="ECO:0007669"/>
    <property type="project" value="InterPro"/>
</dbReference>
<keyword evidence="8" id="KW-0560">Oxidoreductase</keyword>
<evidence type="ECO:0000256" key="8">
    <source>
        <dbReference type="ARBA" id="ARBA00023002"/>
    </source>
</evidence>
<dbReference type="InterPro" id="IPR016164">
    <property type="entry name" value="FAD-linked_Oxase-like_C"/>
</dbReference>
<dbReference type="Gene3D" id="1.10.45.10">
    <property type="entry name" value="Vanillyl-alcohol Oxidase, Chain A, domain 4"/>
    <property type="match status" value="1"/>
</dbReference>
<dbReference type="Pfam" id="PF10590">
    <property type="entry name" value="PNP_phzG_C"/>
    <property type="match status" value="1"/>
</dbReference>
<dbReference type="Gene3D" id="3.30.43.10">
    <property type="entry name" value="Uridine Diphospho-n-acetylenolpyruvylglucosamine Reductase, domain 2"/>
    <property type="match status" value="1"/>
</dbReference>
<evidence type="ECO:0000313" key="12">
    <source>
        <dbReference type="Proteomes" id="UP000306584"/>
    </source>
</evidence>
<dbReference type="Pfam" id="PF01757">
    <property type="entry name" value="Acyl_transf_3"/>
    <property type="match status" value="1"/>
</dbReference>
<evidence type="ECO:0000256" key="4">
    <source>
        <dbReference type="ARBA" id="ARBA00012801"/>
    </source>
</evidence>
<keyword evidence="9" id="KW-1133">Transmembrane helix</keyword>
<dbReference type="SUPFAM" id="SSF50475">
    <property type="entry name" value="FMN-binding split barrel"/>
    <property type="match status" value="1"/>
</dbReference>
<sequence>MTGRVLRHCISLYQLQGLWSLCAHTPVVVDQFCNMHSPHSSMSDDSPEDSHLLASYEKEAEQHVYERKPSIFGIGLPRLPSMSNPALLRPSNYFHYCKMTTFFMLPSFVQNRIRPSTKPQKALHPTGFLDGMRGVAAFLVIVFHLVVCCYDAKHGFASGDHGEHREFFKLPFIRIIYAGVTMVSIFFVVSGYALSYKPVKLMRTKNWQSLSQSLASSIFRRAIRLFLPCIVSTLFISLMIWSGLYDWASDFAKARGHYNPKHAIDIPTFDTFSGQMSFWLRETFSKLINPWTFTAKGTEVTIDGHLWTIPVEFRSSLILYLTQAGLSHLQTKFRMAILVLLIVWVHQMGRWEMILFYGGFLCAELDFHRSASAASALPTTTAATKPQNSKLKTVFYFLVFLLGIYLGCQPMKSASKTPGWTTLVSMIPDHIGNPKRYWPGWGAIMLVWSTSCSKLLQHCFDNRVAQYLGYISFSLYIVHGAVTHVIGYPLMNILDGLLGRDSAGIVAFSFGVGSFATLFFTVWFADIFTRAVDEPSVKFARWVETKSFIEMPDPVVETKTLLRGLPSLKGPFRPLDLASFSSTPHEAFRIWLQDAIDNNIKEPHAMTLSTVDEHGCADARVLILKNIDHRGWHFAIKADSPKGKQITNNPAVALTFYWPQLGRQIRIRGTATELEESECAADFLERPAGSKATALASKQSEVLEDTAMLKRNLAEAQRRVEAEPQYVAPAWKVFAVAPMSVEFWQGATDRMHQRLRYEPDKEDGQWSRKPEDIVGGGPTSPLAFRQAVGSSPQARANPIRLPPGISAEVFQTITRRAAAICGDENVVIISNSDELNHESYLDPSKCHDMYHVLEDDYFISSAVITPRGVPDVQDMIRLCNEFSVPVWPFSIGRNVGYGGAAPRVPGSIGLDLGKHMNKVLNINVDGAFALLEPGVTFLDLHEYLVKNNLRDKLWVDVPDLGGGSVIGNTIERGVGYTPYGDHWMMHCGMEVVLPDGSLIRTGMGALPNPKADPSKPPHEQDACESWQLFSYGFGPYNDGIFSQSSLGIVVKMGIWLMANPGGYQSYLITFPKDEDLHQILEVIRPLRVGMVLQNVPTLRHVLLDAAVHGNKKSYTNSTKPLTDVEIDEIAKKIGLGRWNFYGALYGPAPIRDAMWGVVKQSFSSIPGAKFYFPEDMPDNLVLQTRHLTLQGIPSTTELKWVDWLDNGAHLFFSPISKVSGDDGVAQYKMTRTRCEEFGFDFIGTFVVGMREMHHIVCLIFDRKDPDSRRRAHKLIATLIDDGAKNGWGEYRTHLAYMDQIAATYNFNDNAQMKLNEKIKNALDPKGILAPGKNGVWPKTFSAESFKVPFR</sequence>
<keyword evidence="5" id="KW-0285">Flavoprotein</keyword>
<dbReference type="Pfam" id="PF02913">
    <property type="entry name" value="FAD-oxidase_C"/>
    <property type="match status" value="1"/>
</dbReference>
<dbReference type="InterPro" id="IPR016167">
    <property type="entry name" value="FAD-bd_PCMH_sub1"/>
</dbReference>
<comment type="pathway">
    <text evidence="2">Cofactor metabolism; pyridoxal 5'-phosphate salvage; pyridoxal 5'-phosphate from pyridoxamine 5'-phosphate: step 1/1.</text>
</comment>
<keyword evidence="6" id="KW-0288">FMN</keyword>
<dbReference type="EC" id="1.4.3.5" evidence="4"/>
<protein>
    <recommendedName>
        <fullName evidence="4">pyridoxal 5'-phosphate synthase</fullName>
        <ecNumber evidence="4">1.4.3.5</ecNumber>
    </recommendedName>
</protein>
<dbReference type="Proteomes" id="UP000306584">
    <property type="component" value="Unassembled WGS sequence"/>
</dbReference>
<feature type="transmembrane region" description="Helical" evidence="9">
    <location>
        <begin position="503"/>
        <end position="525"/>
    </location>
</feature>
<dbReference type="Gene3D" id="3.40.462.10">
    <property type="entry name" value="FAD-linked oxidases, C-terminal domain"/>
    <property type="match status" value="1"/>
</dbReference>
<dbReference type="InterPro" id="IPR000659">
    <property type="entry name" value="Pyridox_Oxase"/>
</dbReference>
<proteinExistence type="predicted"/>
<dbReference type="SUPFAM" id="SSF56176">
    <property type="entry name" value="FAD-binding/transporter-associated domain-like"/>
    <property type="match status" value="1"/>
</dbReference>
<dbReference type="NCBIfam" id="NF004231">
    <property type="entry name" value="PRK05679.1"/>
    <property type="match status" value="1"/>
</dbReference>
<dbReference type="GO" id="GO:0071949">
    <property type="term" value="F:FAD binding"/>
    <property type="evidence" value="ECO:0007669"/>
    <property type="project" value="InterPro"/>
</dbReference>
<dbReference type="InterPro" id="IPR006094">
    <property type="entry name" value="Oxid_FAD_bind_N"/>
</dbReference>
<dbReference type="InterPro" id="IPR002656">
    <property type="entry name" value="Acyl_transf_3_dom"/>
</dbReference>
<dbReference type="InterPro" id="IPR019576">
    <property type="entry name" value="Pyridoxamine_oxidase_dimer_C"/>
</dbReference>
<keyword evidence="7" id="KW-0274">FAD</keyword>
<evidence type="ECO:0000256" key="6">
    <source>
        <dbReference type="ARBA" id="ARBA00022643"/>
    </source>
</evidence>
<comment type="pathway">
    <text evidence="3">Cofactor metabolism; pyridoxal 5'-phosphate salvage; pyridoxal 5'-phosphate from pyridoxine 5'-phosphate: step 1/1.</text>
</comment>
<dbReference type="PANTHER" id="PTHR10851:SF0">
    <property type="entry name" value="PYRIDOXINE-5'-PHOSPHATE OXIDASE"/>
    <property type="match status" value="1"/>
</dbReference>
<name>A0A4S9M0N9_AURPU</name>
<evidence type="ECO:0000256" key="2">
    <source>
        <dbReference type="ARBA" id="ARBA00004738"/>
    </source>
</evidence>
<dbReference type="InterPro" id="IPR036318">
    <property type="entry name" value="FAD-bd_PCMH-like_sf"/>
</dbReference>
<feature type="transmembrane region" description="Helical" evidence="9">
    <location>
        <begin position="317"/>
        <end position="345"/>
    </location>
</feature>
<dbReference type="UniPathway" id="UPA01068">
    <property type="reaction ID" value="UER00304"/>
</dbReference>
<accession>A0A4S9M0N9</accession>
<gene>
    <name evidence="11" type="ORF">D6D01_00886</name>
</gene>
<comment type="caution">
    <text evidence="11">The sequence shown here is derived from an EMBL/GenBank/DDBJ whole genome shotgun (WGS) entry which is preliminary data.</text>
</comment>
<evidence type="ECO:0000256" key="7">
    <source>
        <dbReference type="ARBA" id="ARBA00022827"/>
    </source>
</evidence>
<evidence type="ECO:0000256" key="5">
    <source>
        <dbReference type="ARBA" id="ARBA00022630"/>
    </source>
</evidence>
<feature type="transmembrane region" description="Helical" evidence="9">
    <location>
        <begin position="394"/>
        <end position="412"/>
    </location>
</feature>
<dbReference type="PANTHER" id="PTHR10851">
    <property type="entry name" value="PYRIDOXINE-5-PHOSPHATE OXIDASE"/>
    <property type="match status" value="1"/>
</dbReference>
<dbReference type="InterPro" id="IPR016170">
    <property type="entry name" value="Cytok_DH_C_sf"/>
</dbReference>
<evidence type="ECO:0000256" key="9">
    <source>
        <dbReference type="SAM" id="Phobius"/>
    </source>
</evidence>
<feature type="transmembrane region" description="Helical" evidence="9">
    <location>
        <begin position="468"/>
        <end position="491"/>
    </location>
</feature>
<feature type="transmembrane region" description="Helical" evidence="9">
    <location>
        <begin position="173"/>
        <end position="195"/>
    </location>
</feature>
<dbReference type="InterPro" id="IPR012349">
    <property type="entry name" value="Split_barrel_FMN-bd"/>
</dbReference>
<keyword evidence="9" id="KW-0812">Transmembrane</keyword>
<dbReference type="GO" id="GO:0010181">
    <property type="term" value="F:FMN binding"/>
    <property type="evidence" value="ECO:0007669"/>
    <property type="project" value="InterPro"/>
</dbReference>
<comment type="cofactor">
    <cofactor evidence="1">
        <name>FMN</name>
        <dbReference type="ChEBI" id="CHEBI:58210"/>
    </cofactor>
</comment>
<feature type="transmembrane region" description="Helical" evidence="9">
    <location>
        <begin position="225"/>
        <end position="244"/>
    </location>
</feature>
<evidence type="ECO:0000256" key="3">
    <source>
        <dbReference type="ARBA" id="ARBA00005037"/>
    </source>
</evidence>
<keyword evidence="9" id="KW-0472">Membrane</keyword>
<dbReference type="GO" id="GO:0008615">
    <property type="term" value="P:pyridoxine biosynthetic process"/>
    <property type="evidence" value="ECO:0007669"/>
    <property type="project" value="InterPro"/>
</dbReference>
<feature type="domain" description="FAD-binding PCMH-type" evidence="10">
    <location>
        <begin position="850"/>
        <end position="1059"/>
    </location>
</feature>
<organism evidence="11 12">
    <name type="scientific">Aureobasidium pullulans</name>
    <name type="common">Black yeast</name>
    <name type="synonym">Pullularia pullulans</name>
    <dbReference type="NCBI Taxonomy" id="5580"/>
    <lineage>
        <taxon>Eukaryota</taxon>
        <taxon>Fungi</taxon>
        <taxon>Dikarya</taxon>
        <taxon>Ascomycota</taxon>
        <taxon>Pezizomycotina</taxon>
        <taxon>Dothideomycetes</taxon>
        <taxon>Dothideomycetidae</taxon>
        <taxon>Dothideales</taxon>
        <taxon>Saccotheciaceae</taxon>
        <taxon>Aureobasidium</taxon>
    </lineage>
</organism>
<dbReference type="Gene3D" id="3.30.465.10">
    <property type="match status" value="1"/>
</dbReference>
<feature type="transmembrane region" description="Helical" evidence="9">
    <location>
        <begin position="134"/>
        <end position="153"/>
    </location>
</feature>
<dbReference type="GO" id="GO:0004733">
    <property type="term" value="F:pyridoxamine phosphate oxidase activity"/>
    <property type="evidence" value="ECO:0007669"/>
    <property type="project" value="UniProtKB-EC"/>
</dbReference>
<evidence type="ECO:0000256" key="1">
    <source>
        <dbReference type="ARBA" id="ARBA00001917"/>
    </source>
</evidence>